<evidence type="ECO:0000256" key="3">
    <source>
        <dbReference type="ARBA" id="ARBA00047698"/>
    </source>
</evidence>
<keyword evidence="6" id="KW-1185">Reference proteome</keyword>
<dbReference type="GO" id="GO:0006096">
    <property type="term" value="P:glycolytic process"/>
    <property type="evidence" value="ECO:0007669"/>
    <property type="project" value="TreeGrafter"/>
</dbReference>
<dbReference type="CDD" id="cd05214">
    <property type="entry name" value="GAPDH_I_N"/>
    <property type="match status" value="1"/>
</dbReference>
<dbReference type="GO" id="GO:0005829">
    <property type="term" value="C:cytosol"/>
    <property type="evidence" value="ECO:0007669"/>
    <property type="project" value="TreeGrafter"/>
</dbReference>
<evidence type="ECO:0000313" key="5">
    <source>
        <dbReference type="EMBL" id="EXX79571.1"/>
    </source>
</evidence>
<dbReference type="PANTHER" id="PTHR10836:SF76">
    <property type="entry name" value="GLYCERALDEHYDE-3-PHOSPHATE DEHYDROGENASE-RELATED"/>
    <property type="match status" value="1"/>
</dbReference>
<accession>A0A015M3K7</accession>
<dbReference type="Pfam" id="PF00044">
    <property type="entry name" value="Gp_dh_N"/>
    <property type="match status" value="1"/>
</dbReference>
<evidence type="ECO:0000256" key="2">
    <source>
        <dbReference type="ARBA" id="ARBA00023002"/>
    </source>
</evidence>
<dbReference type="AlphaFoldDB" id="A0A015M3K7"/>
<dbReference type="GO" id="GO:0051287">
    <property type="term" value="F:NAD binding"/>
    <property type="evidence" value="ECO:0007669"/>
    <property type="project" value="InterPro"/>
</dbReference>
<protein>
    <submittedName>
        <fullName evidence="5">Glyceraldehyde-3-phosphate dehydrogenase (Phosphorylating) TDH3</fullName>
    </submittedName>
</protein>
<dbReference type="InterPro" id="IPR020831">
    <property type="entry name" value="GlycerAld/Erythrose_P_DH"/>
</dbReference>
<dbReference type="STRING" id="1432141.A0A015M3K7"/>
<dbReference type="EMBL" id="JEMT01002549">
    <property type="protein sequence ID" value="EXX79571.1"/>
    <property type="molecule type" value="Genomic_DNA"/>
</dbReference>
<dbReference type="HOGENOM" id="CLU_030140_3_3_1"/>
<dbReference type="Gene3D" id="3.40.50.720">
    <property type="entry name" value="NAD(P)-binding Rossmann-like Domain"/>
    <property type="match status" value="1"/>
</dbReference>
<gene>
    <name evidence="5" type="ORF">RirG_004270</name>
</gene>
<name>A0A015M3K7_RHIIW</name>
<proteinExistence type="inferred from homology"/>
<dbReference type="OrthoDB" id="1152826at2759"/>
<evidence type="ECO:0000313" key="6">
    <source>
        <dbReference type="Proteomes" id="UP000022910"/>
    </source>
</evidence>
<dbReference type="InterPro" id="IPR020828">
    <property type="entry name" value="GlycerAld_3-P_DH_NAD(P)-bd"/>
</dbReference>
<comment type="caution">
    <text evidence="5">The sequence shown here is derived from an EMBL/GenBank/DDBJ whole genome shotgun (WGS) entry which is preliminary data.</text>
</comment>
<comment type="catalytic activity">
    <reaction evidence="3">
        <text>D-glyceraldehyde 3-phosphate + phosphate + NAD(+) = (2R)-3-phospho-glyceroyl phosphate + NADH + H(+)</text>
        <dbReference type="Rhea" id="RHEA:10300"/>
        <dbReference type="ChEBI" id="CHEBI:15378"/>
        <dbReference type="ChEBI" id="CHEBI:43474"/>
        <dbReference type="ChEBI" id="CHEBI:57540"/>
        <dbReference type="ChEBI" id="CHEBI:57604"/>
        <dbReference type="ChEBI" id="CHEBI:57945"/>
        <dbReference type="ChEBI" id="CHEBI:59776"/>
        <dbReference type="EC" id="1.2.1.12"/>
    </reaction>
</comment>
<evidence type="ECO:0000259" key="4">
    <source>
        <dbReference type="SMART" id="SM00846"/>
    </source>
</evidence>
<dbReference type="SMART" id="SM00846">
    <property type="entry name" value="Gp_dh_N"/>
    <property type="match status" value="1"/>
</dbReference>
<dbReference type="FunFam" id="3.40.50.720:FF:001161">
    <property type="entry name" value="Glyceraldehyde-3-phosphate dehydrogenase"/>
    <property type="match status" value="1"/>
</dbReference>
<keyword evidence="2" id="KW-0560">Oxidoreductase</keyword>
<reference evidence="5 6" key="1">
    <citation type="submission" date="2014-02" db="EMBL/GenBank/DDBJ databases">
        <title>Single nucleus genome sequencing reveals high similarity among nuclei of an endomycorrhizal fungus.</title>
        <authorList>
            <person name="Lin K."/>
            <person name="Geurts R."/>
            <person name="Zhang Z."/>
            <person name="Limpens E."/>
            <person name="Saunders D.G."/>
            <person name="Mu D."/>
            <person name="Pang E."/>
            <person name="Cao H."/>
            <person name="Cha H."/>
            <person name="Lin T."/>
            <person name="Zhou Q."/>
            <person name="Shang Y."/>
            <person name="Li Y."/>
            <person name="Ivanov S."/>
            <person name="Sharma T."/>
            <person name="Velzen R.V."/>
            <person name="Ruijter N.D."/>
            <person name="Aanen D.K."/>
            <person name="Win J."/>
            <person name="Kamoun S."/>
            <person name="Bisseling T."/>
            <person name="Huang S."/>
        </authorList>
    </citation>
    <scope>NUCLEOTIDE SEQUENCE [LARGE SCALE GENOMIC DNA]</scope>
    <source>
        <strain evidence="6">DAOM197198w</strain>
    </source>
</reference>
<dbReference type="GO" id="GO:0004365">
    <property type="term" value="F:glyceraldehyde-3-phosphate dehydrogenase (NAD+) (phosphorylating) activity"/>
    <property type="evidence" value="ECO:0007669"/>
    <property type="project" value="UniProtKB-EC"/>
</dbReference>
<evidence type="ECO:0000256" key="1">
    <source>
        <dbReference type="ARBA" id="ARBA00007406"/>
    </source>
</evidence>
<dbReference type="InterPro" id="IPR036291">
    <property type="entry name" value="NAD(P)-bd_dom_sf"/>
</dbReference>
<dbReference type="Proteomes" id="UP000022910">
    <property type="component" value="Unassembled WGS sequence"/>
</dbReference>
<sequence>MYRFGRIGRVVLRIAHDYPDIEVVAINDPFIDLDYMAYLFKYDSTYGRFKGNVEVKNGVLIINGKEINVFAKKNPEEIPWNQVGVNIVVESSGAFTTAEKSSAHLKG</sequence>
<feature type="domain" description="Glyceraldehyde 3-phosphate dehydrogenase NAD(P) binding" evidence="4">
    <location>
        <begin position="1"/>
        <end position="107"/>
    </location>
</feature>
<organism evidence="5 6">
    <name type="scientific">Rhizophagus irregularis (strain DAOM 197198w)</name>
    <name type="common">Glomus intraradices</name>
    <dbReference type="NCBI Taxonomy" id="1432141"/>
    <lineage>
        <taxon>Eukaryota</taxon>
        <taxon>Fungi</taxon>
        <taxon>Fungi incertae sedis</taxon>
        <taxon>Mucoromycota</taxon>
        <taxon>Glomeromycotina</taxon>
        <taxon>Glomeromycetes</taxon>
        <taxon>Glomerales</taxon>
        <taxon>Glomeraceae</taxon>
        <taxon>Rhizophagus</taxon>
    </lineage>
</organism>
<comment type="similarity">
    <text evidence="1">Belongs to the glyceraldehyde-3-phosphate dehydrogenase family.</text>
</comment>
<dbReference type="SUPFAM" id="SSF51735">
    <property type="entry name" value="NAD(P)-binding Rossmann-fold domains"/>
    <property type="match status" value="1"/>
</dbReference>
<dbReference type="PANTHER" id="PTHR10836">
    <property type="entry name" value="GLYCERALDEHYDE 3-PHOSPHATE DEHYDROGENASE"/>
    <property type="match status" value="1"/>
</dbReference>